<name>A0ABU8G401_9ACTN</name>
<sequence length="76" mass="8224">MISDEVSSLRVLAAVDTVLDRYREHTSVSLRQLWYVLVSDGSGRIPWDAIRDDTQIAIEAPPSLAGTSAPGASSRP</sequence>
<dbReference type="Proteomes" id="UP001365781">
    <property type="component" value="Unassembled WGS sequence"/>
</dbReference>
<organism evidence="1 2">
    <name type="scientific">Streptomyces brasiliscabiei</name>
    <dbReference type="NCBI Taxonomy" id="2736302"/>
    <lineage>
        <taxon>Bacteria</taxon>
        <taxon>Bacillati</taxon>
        <taxon>Actinomycetota</taxon>
        <taxon>Actinomycetes</taxon>
        <taxon>Kitasatosporales</taxon>
        <taxon>Streptomycetaceae</taxon>
        <taxon>Streptomyces</taxon>
    </lineage>
</organism>
<accession>A0ABU8G401</accession>
<proteinExistence type="predicted"/>
<evidence type="ECO:0000313" key="1">
    <source>
        <dbReference type="EMBL" id="MEI5607804.1"/>
    </source>
</evidence>
<gene>
    <name evidence="1" type="ORF">WB403_01360</name>
</gene>
<dbReference type="EMBL" id="JBBAYM010000001">
    <property type="protein sequence ID" value="MEI5607804.1"/>
    <property type="molecule type" value="Genomic_DNA"/>
</dbReference>
<protein>
    <recommendedName>
        <fullName evidence="3">Transposase</fullName>
    </recommendedName>
</protein>
<reference evidence="1 2" key="1">
    <citation type="submission" date="2024-03" db="EMBL/GenBank/DDBJ databases">
        <title>First Report of Pectobacterium brasiliscabiei causing potato scab in china.</title>
        <authorList>
            <person name="Handique U."/>
        </authorList>
    </citation>
    <scope>NUCLEOTIDE SEQUENCE [LARGE SCALE GENOMIC DNA]</scope>
    <source>
        <strain evidence="1 2">ZRIMU1503</strain>
    </source>
</reference>
<keyword evidence="2" id="KW-1185">Reference proteome</keyword>
<evidence type="ECO:0008006" key="3">
    <source>
        <dbReference type="Google" id="ProtNLM"/>
    </source>
</evidence>
<dbReference type="RefSeq" id="WP_336535482.1">
    <property type="nucleotide sequence ID" value="NZ_JBBAYL010000002.1"/>
</dbReference>
<evidence type="ECO:0000313" key="2">
    <source>
        <dbReference type="Proteomes" id="UP001365781"/>
    </source>
</evidence>
<comment type="caution">
    <text evidence="1">The sequence shown here is derived from an EMBL/GenBank/DDBJ whole genome shotgun (WGS) entry which is preliminary data.</text>
</comment>